<gene>
    <name evidence="1" type="ORF">PPENT_87.1.T1690011</name>
</gene>
<dbReference type="OrthoDB" id="2335338at2759"/>
<proteinExistence type="predicted"/>
<reference evidence="1" key="1">
    <citation type="submission" date="2021-01" db="EMBL/GenBank/DDBJ databases">
        <authorList>
            <consortium name="Genoscope - CEA"/>
            <person name="William W."/>
        </authorList>
    </citation>
    <scope>NUCLEOTIDE SEQUENCE</scope>
</reference>
<evidence type="ECO:0000313" key="1">
    <source>
        <dbReference type="EMBL" id="CAD8212535.1"/>
    </source>
</evidence>
<evidence type="ECO:0000313" key="2">
    <source>
        <dbReference type="Proteomes" id="UP000689195"/>
    </source>
</evidence>
<accession>A0A8S1YEP8</accession>
<dbReference type="EMBL" id="CAJJDO010000169">
    <property type="protein sequence ID" value="CAD8212535.1"/>
    <property type="molecule type" value="Genomic_DNA"/>
</dbReference>
<protein>
    <submittedName>
        <fullName evidence="1">Uncharacterized protein</fullName>
    </submittedName>
</protein>
<comment type="caution">
    <text evidence="1">The sequence shown here is derived from an EMBL/GenBank/DDBJ whole genome shotgun (WGS) entry which is preliminary data.</text>
</comment>
<name>A0A8S1YEP8_9CILI</name>
<organism evidence="1 2">
    <name type="scientific">Paramecium pentaurelia</name>
    <dbReference type="NCBI Taxonomy" id="43138"/>
    <lineage>
        <taxon>Eukaryota</taxon>
        <taxon>Sar</taxon>
        <taxon>Alveolata</taxon>
        <taxon>Ciliophora</taxon>
        <taxon>Intramacronucleata</taxon>
        <taxon>Oligohymenophorea</taxon>
        <taxon>Peniculida</taxon>
        <taxon>Parameciidae</taxon>
        <taxon>Paramecium</taxon>
    </lineage>
</organism>
<dbReference type="Proteomes" id="UP000689195">
    <property type="component" value="Unassembled WGS sequence"/>
</dbReference>
<keyword evidence="2" id="KW-1185">Reference proteome</keyword>
<dbReference type="AlphaFoldDB" id="A0A8S1YEP8"/>
<sequence>MLNIGSQIFGGLPIVGNAFNIINAALDFGLEYHKEHKFTTGLRKLSNILQCISIVPGQLQIEIQIASLELNRNQQTNLINEPKSRFRKFADQLLQDEDKQFRDIIYWAAGTEDALIIFNYLEAIVI</sequence>